<dbReference type="Gene3D" id="3.20.20.70">
    <property type="entry name" value="Aldolase class I"/>
    <property type="match status" value="1"/>
</dbReference>
<comment type="catalytic activity">
    <reaction evidence="3">
        <text>beta-D-fructose 1,6-bisphosphate = D-glyceraldehyde 3-phosphate + dihydroxyacetone phosphate</text>
        <dbReference type="Rhea" id="RHEA:14729"/>
        <dbReference type="ChEBI" id="CHEBI:32966"/>
        <dbReference type="ChEBI" id="CHEBI:57642"/>
        <dbReference type="ChEBI" id="CHEBI:59776"/>
        <dbReference type="EC" id="4.1.2.13"/>
    </reaction>
</comment>
<dbReference type="InterPro" id="IPR000771">
    <property type="entry name" value="FBA_II"/>
</dbReference>
<dbReference type="EnsemblFungi" id="FOXG_04499T0">
    <property type="protein sequence ID" value="FOXG_04499P0"/>
    <property type="gene ID" value="FOXG_04499"/>
</dbReference>
<dbReference type="UniPathway" id="UPA00109">
    <property type="reaction ID" value="UER00183"/>
</dbReference>
<evidence type="ECO:0000256" key="1">
    <source>
        <dbReference type="PIRSR" id="PIRSR001359-1"/>
    </source>
</evidence>
<feature type="active site" description="Proton donor" evidence="1">
    <location>
        <position position="87"/>
    </location>
</feature>
<sequence>MTSTWKPQNNKTCQILKAAEDGGYGVVAPIAYSIEHILAFVRAAEVKRSPLIIQVFPWAITFSSGLLIHAAAHAARNASVPIAIHLDHAQDEAIIRHAADSLPFDSIMVDMSHHEMEENLSKTKELVSYCHVRGIATEAEPGRIEGGEDGIADTADLEGALTTAEQVEDFIATGIDFLAPAFGNVHGEYGKRGPVLEFDRLVKRLSDYIKSNKVFRLEMIRSRVNGRVRVVLHGTNDFPEDIMKACIKGGVSKVNVNKLVLDDYLIHIKEQASKLNLTTLMEEGVEKAQKLTEWQMDVCGSTGKA</sequence>
<feature type="binding site" evidence="2">
    <location>
        <position position="110"/>
    </location>
    <ligand>
        <name>Zn(2+)</name>
        <dbReference type="ChEBI" id="CHEBI:29105"/>
        <label>2</label>
    </ligand>
</feature>
<reference evidence="4" key="2">
    <citation type="submission" date="2025-08" db="UniProtKB">
        <authorList>
            <consortium name="EnsemblFungi"/>
        </authorList>
    </citation>
    <scope>IDENTIFICATION</scope>
    <source>
        <strain evidence="4">4287 / CBS 123668 / FGSC 9935 / NRRL 34936</strain>
    </source>
</reference>
<keyword evidence="2 3" id="KW-0862">Zinc</keyword>
<evidence type="ECO:0000256" key="3">
    <source>
        <dbReference type="RuleBase" id="RU366023"/>
    </source>
</evidence>
<dbReference type="PANTHER" id="PTHR30304">
    <property type="entry name" value="D-TAGATOSE-1,6-BISPHOSPHATE ALDOLASE"/>
    <property type="match status" value="1"/>
</dbReference>
<gene>
    <name evidence="4" type="primary">28946545</name>
</gene>
<keyword evidence="3" id="KW-0324">Glycolysis</keyword>
<dbReference type="PANTHER" id="PTHR30304:SF0">
    <property type="entry name" value="D-TAGATOSE-1,6-BISPHOSPHATE ALDOLASE SUBUNIT GATY-RELATED"/>
    <property type="match status" value="1"/>
</dbReference>
<dbReference type="Pfam" id="PF01116">
    <property type="entry name" value="F_bP_aldolase"/>
    <property type="match status" value="1"/>
</dbReference>
<comment type="pathway">
    <text evidence="3">Carbohydrate degradation; glycolysis; D-glyceraldehyde 3-phosphate and glycerone phosphate from D-glucose: step 4/4.</text>
</comment>
<dbReference type="CDD" id="cd00947">
    <property type="entry name" value="TBP_aldolase_IIB"/>
    <property type="match status" value="1"/>
</dbReference>
<dbReference type="InterPro" id="IPR050246">
    <property type="entry name" value="Class_II_FBP_aldolase"/>
</dbReference>
<comment type="function">
    <text evidence="3">Catalyzes the aldol condensation of dihydroxyacetone phosphate (DHAP or glycerone-phosphate) with glyceraldehyde 3-phosphate (G3P) to form fructose 1,6-bisphosphate (FBP) in gluconeogenesis and the reverse reaction in glycolysis.</text>
</comment>
<feature type="binding site" evidence="2">
    <location>
        <position position="88"/>
    </location>
    <ligand>
        <name>Zn(2+)</name>
        <dbReference type="ChEBI" id="CHEBI:29105"/>
        <label>1</label>
        <note>catalytic</note>
    </ligand>
</feature>
<feature type="binding site" evidence="2">
    <location>
        <position position="140"/>
    </location>
    <ligand>
        <name>Zn(2+)</name>
        <dbReference type="ChEBI" id="CHEBI:29105"/>
        <label>2</label>
    </ligand>
</feature>
<name>A0A0D2XKM5_FUSOF</name>
<feature type="binding site" evidence="2">
    <location>
        <position position="186"/>
    </location>
    <ligand>
        <name>Zn(2+)</name>
        <dbReference type="ChEBI" id="CHEBI:29105"/>
        <label>1</label>
        <note>catalytic</note>
    </ligand>
</feature>
<dbReference type="Proteomes" id="UP000002489">
    <property type="component" value="Unassembled WGS sequence"/>
</dbReference>
<accession>A0A0D2XKM5</accession>
<comment type="cofactor">
    <cofactor evidence="2 3">
        <name>Zn(2+)</name>
        <dbReference type="ChEBI" id="CHEBI:29105"/>
    </cofactor>
    <text evidence="2 3">Binds 2 Zn(2+) ions per subunit. One is catalytic and the other provides a structural contribution.</text>
</comment>
<keyword evidence="2 3" id="KW-0479">Metal-binding</keyword>
<evidence type="ECO:0000313" key="4">
    <source>
        <dbReference type="EnsemblFungi" id="FOXG_04499P0"/>
    </source>
</evidence>
<dbReference type="VEuPathDB" id="FungiDB:FOXG_04499"/>
<dbReference type="GO" id="GO:0006096">
    <property type="term" value="P:glycolytic process"/>
    <property type="evidence" value="ECO:0007669"/>
    <property type="project" value="UniProtKB-UniPathway"/>
</dbReference>
<evidence type="ECO:0000256" key="2">
    <source>
        <dbReference type="PIRSR" id="PIRSR001359-3"/>
    </source>
</evidence>
<proteinExistence type="inferred from homology"/>
<dbReference type="AlphaFoldDB" id="A0A0D2XKM5"/>
<comment type="similarity">
    <text evidence="3">Belongs to the class II fructose-bisphosphate aldolase family.</text>
</comment>
<dbReference type="SUPFAM" id="SSF51569">
    <property type="entry name" value="Aldolase"/>
    <property type="match status" value="1"/>
</dbReference>
<dbReference type="GO" id="GO:0004332">
    <property type="term" value="F:fructose-bisphosphate aldolase activity"/>
    <property type="evidence" value="ECO:0007669"/>
    <property type="project" value="UniProtKB-EC"/>
</dbReference>
<dbReference type="STRING" id="426428.A0A0D2XKM5"/>
<dbReference type="InterPro" id="IPR013785">
    <property type="entry name" value="Aldolase_TIM"/>
</dbReference>
<dbReference type="GO" id="GO:0008270">
    <property type="term" value="F:zinc ion binding"/>
    <property type="evidence" value="ECO:0007669"/>
    <property type="project" value="UniProtKB-UniRule"/>
</dbReference>
<keyword evidence="3" id="KW-0456">Lyase</keyword>
<reference evidence="5" key="1">
    <citation type="journal article" date="2012" name="Mol. Plant Microbe Interact.">
        <title>A highly conserved effector in Fusarium oxysporum is required for full virulence on Arabidopsis.</title>
        <authorList>
            <person name="Thatcher L.F."/>
            <person name="Gardiner D.M."/>
            <person name="Kazan K."/>
            <person name="Manners J."/>
        </authorList>
    </citation>
    <scope>NUCLEOTIDE SEQUENCE [LARGE SCALE GENOMIC DNA]</scope>
    <source>
        <strain evidence="5">Fo5176</strain>
    </source>
</reference>
<evidence type="ECO:0000313" key="5">
    <source>
        <dbReference type="Proteomes" id="UP000002489"/>
    </source>
</evidence>
<dbReference type="EC" id="4.1.2.13" evidence="3"/>
<feature type="binding site" evidence="2">
    <location>
        <position position="233"/>
    </location>
    <ligand>
        <name>Zn(2+)</name>
        <dbReference type="ChEBI" id="CHEBI:29105"/>
        <label>1</label>
        <note>catalytic</note>
    </ligand>
</feature>
<organism evidence="4 5">
    <name type="scientific">Fusarium oxysporum (strain Fo5176)</name>
    <name type="common">Fusarium vascular wilt</name>
    <dbReference type="NCBI Taxonomy" id="660025"/>
    <lineage>
        <taxon>Eukaryota</taxon>
        <taxon>Fungi</taxon>
        <taxon>Dikarya</taxon>
        <taxon>Ascomycota</taxon>
        <taxon>Pezizomycotina</taxon>
        <taxon>Sordariomycetes</taxon>
        <taxon>Hypocreomycetidae</taxon>
        <taxon>Hypocreales</taxon>
        <taxon>Nectriaceae</taxon>
        <taxon>Fusarium</taxon>
        <taxon>Fusarium oxysporum species complex</taxon>
    </lineage>
</organism>
<dbReference type="PIRSF" id="PIRSF001359">
    <property type="entry name" value="F_bP_aldolase_II"/>
    <property type="match status" value="1"/>
</dbReference>
<protein>
    <recommendedName>
        <fullName evidence="3">Fructose-bisphosphate aldolase</fullName>
        <shortName evidence="3">FBP aldolase</shortName>
        <ecNumber evidence="3">4.1.2.13</ecNumber>
    </recommendedName>
</protein>